<reference evidence="6" key="1">
    <citation type="submission" date="2009-07" db="EMBL/GenBank/DDBJ databases">
        <authorList>
            <person name="Weinstock G."/>
            <person name="Sodergren E."/>
            <person name="Clifton S."/>
            <person name="Fulton L."/>
            <person name="Fulton B."/>
            <person name="Courtney L."/>
            <person name="Fronick C."/>
            <person name="Harrison M."/>
            <person name="Strong C."/>
            <person name="Farmer C."/>
            <person name="Delahaunty K."/>
            <person name="Markovic C."/>
            <person name="Hall O."/>
            <person name="Minx P."/>
            <person name="Tomlinson C."/>
            <person name="Mitreva M."/>
            <person name="Nelson J."/>
            <person name="Hou S."/>
            <person name="Wollam A."/>
            <person name="Pepin K.H."/>
            <person name="Johnson M."/>
            <person name="Bhonagiri V."/>
            <person name="Nash W.E."/>
            <person name="Warren W."/>
            <person name="Chinwalla A."/>
            <person name="Mardis E.R."/>
            <person name="Wilson R.K."/>
        </authorList>
    </citation>
    <scope>NUCLEOTIDE SEQUENCE [LARGE SCALE GENOMIC DNA]</scope>
    <source>
        <strain evidence="6">DSM 14469</strain>
    </source>
</reference>
<dbReference type="InterPro" id="IPR028082">
    <property type="entry name" value="Peripla_BP_I"/>
</dbReference>
<dbReference type="InterPro" id="IPR000843">
    <property type="entry name" value="HTH_LacI"/>
</dbReference>
<dbReference type="SMART" id="SM00354">
    <property type="entry name" value="HTH_LACI"/>
    <property type="match status" value="1"/>
</dbReference>
<dbReference type="GO" id="GO:0000976">
    <property type="term" value="F:transcription cis-regulatory region binding"/>
    <property type="evidence" value="ECO:0007669"/>
    <property type="project" value="TreeGrafter"/>
</dbReference>
<comment type="caution">
    <text evidence="6">The sequence shown here is derived from an EMBL/GenBank/DDBJ whole genome shotgun (WGS) entry which is preliminary data.</text>
</comment>
<dbReference type="SUPFAM" id="SSF53822">
    <property type="entry name" value="Periplasmic binding protein-like I"/>
    <property type="match status" value="1"/>
</dbReference>
<dbReference type="Gene3D" id="3.40.50.2300">
    <property type="match status" value="2"/>
</dbReference>
<dbReference type="PANTHER" id="PTHR30146">
    <property type="entry name" value="LACI-RELATED TRANSCRIPTIONAL REPRESSOR"/>
    <property type="match status" value="1"/>
</dbReference>
<dbReference type="Proteomes" id="UP000005561">
    <property type="component" value="Unassembled WGS sequence"/>
</dbReference>
<dbReference type="Gene3D" id="1.10.260.40">
    <property type="entry name" value="lambda repressor-like DNA-binding domains"/>
    <property type="match status" value="1"/>
</dbReference>
<keyword evidence="7" id="KW-1185">Reference proteome</keyword>
<dbReference type="STRING" id="168384.SAMN05660368_00734"/>
<protein>
    <submittedName>
        <fullName evidence="6">Transcriptional regulator, LacI family</fullName>
    </submittedName>
</protein>
<dbReference type="InterPro" id="IPR046335">
    <property type="entry name" value="LacI/GalR-like_sensor"/>
</dbReference>
<dbReference type="CDD" id="cd01392">
    <property type="entry name" value="HTH_LacI"/>
    <property type="match status" value="1"/>
</dbReference>
<accession>C6LHC6</accession>
<evidence type="ECO:0000256" key="2">
    <source>
        <dbReference type="ARBA" id="ARBA00023125"/>
    </source>
</evidence>
<dbReference type="Pfam" id="PF13377">
    <property type="entry name" value="Peripla_BP_3"/>
    <property type="match status" value="1"/>
</dbReference>
<dbReference type="PROSITE" id="PS50932">
    <property type="entry name" value="HTH_LACI_2"/>
    <property type="match status" value="1"/>
</dbReference>
<dbReference type="Pfam" id="PF00356">
    <property type="entry name" value="LacI"/>
    <property type="match status" value="1"/>
</dbReference>
<proteinExistence type="predicted"/>
<dbReference type="AlphaFoldDB" id="C6LHC6"/>
<evidence type="ECO:0000259" key="5">
    <source>
        <dbReference type="PROSITE" id="PS50943"/>
    </source>
</evidence>
<evidence type="ECO:0000313" key="7">
    <source>
        <dbReference type="Proteomes" id="UP000005561"/>
    </source>
</evidence>
<gene>
    <name evidence="6" type="ORF">BRYFOR_08037</name>
</gene>
<dbReference type="EMBL" id="ACCL02000014">
    <property type="protein sequence ID" value="EET59913.1"/>
    <property type="molecule type" value="Genomic_DNA"/>
</dbReference>
<organism evidence="6 7">
    <name type="scientific">Marvinbryantia formatexigens DSM 14469</name>
    <dbReference type="NCBI Taxonomy" id="478749"/>
    <lineage>
        <taxon>Bacteria</taxon>
        <taxon>Bacillati</taxon>
        <taxon>Bacillota</taxon>
        <taxon>Clostridia</taxon>
        <taxon>Lachnospirales</taxon>
        <taxon>Lachnospiraceae</taxon>
        <taxon>Marvinbryantia</taxon>
    </lineage>
</organism>
<evidence type="ECO:0000256" key="1">
    <source>
        <dbReference type="ARBA" id="ARBA00023015"/>
    </source>
</evidence>
<keyword evidence="2" id="KW-0238">DNA-binding</keyword>
<dbReference type="SUPFAM" id="SSF47413">
    <property type="entry name" value="lambda repressor-like DNA-binding domains"/>
    <property type="match status" value="1"/>
</dbReference>
<dbReference type="GO" id="GO:0003700">
    <property type="term" value="F:DNA-binding transcription factor activity"/>
    <property type="evidence" value="ECO:0007669"/>
    <property type="project" value="TreeGrafter"/>
</dbReference>
<feature type="domain" description="HTH cro/C1-type" evidence="5">
    <location>
        <begin position="16"/>
        <end position="57"/>
    </location>
</feature>
<keyword evidence="1" id="KW-0805">Transcription regulation</keyword>
<dbReference type="CDD" id="cd06267">
    <property type="entry name" value="PBP1_LacI_sugar_binding-like"/>
    <property type="match status" value="1"/>
</dbReference>
<dbReference type="InterPro" id="IPR010982">
    <property type="entry name" value="Lambda_DNA-bd_dom_sf"/>
</dbReference>
<keyword evidence="3" id="KW-0804">Transcription</keyword>
<dbReference type="PANTHER" id="PTHR30146:SF24">
    <property type="entry name" value="XYLOSE OPERON REGULATORY PROTEIN"/>
    <property type="match status" value="1"/>
</dbReference>
<sequence length="348" mass="40186">MREGIIVEEQRVRIVDIAEELGVSTATVSNVIHGKTRKISAETVRRVQELLEKRQYIPGMAEILLAQNNSRIIGVVVNNHEKYEMHVLEDYFIASSLNYLSREIEKAGYFMMVKVTKDCDEIVRYASMWNMEGLVVIGFCEQDYRMLRDRMHIPFVVYDGYFKESARICNLIVDNYDGGYQMGRYFRELGHQRGICISDNDICMDFERWCGFRDAMKETGGTADFLQIPMKKRERLAFYQKHIDMIKSYTAVFAVSDYYAVDLMRFLQQNGVQVPLDISVAGFDDGPYCESASPALTTIRQDGAKRAALAISELKKLREEQEEGRFLKLPVTLIRRQSTSEYRGRAVK</sequence>
<feature type="domain" description="HTH lacI-type" evidence="4">
    <location>
        <begin position="12"/>
        <end position="67"/>
    </location>
</feature>
<evidence type="ECO:0000256" key="3">
    <source>
        <dbReference type="ARBA" id="ARBA00023163"/>
    </source>
</evidence>
<dbReference type="eggNOG" id="COG1609">
    <property type="taxonomic scope" value="Bacteria"/>
</dbReference>
<evidence type="ECO:0000259" key="4">
    <source>
        <dbReference type="PROSITE" id="PS50932"/>
    </source>
</evidence>
<dbReference type="InterPro" id="IPR001387">
    <property type="entry name" value="Cro/C1-type_HTH"/>
</dbReference>
<name>C6LHC6_9FIRM</name>
<dbReference type="PROSITE" id="PS50943">
    <property type="entry name" value="HTH_CROC1"/>
    <property type="match status" value="1"/>
</dbReference>
<evidence type="ECO:0000313" key="6">
    <source>
        <dbReference type="EMBL" id="EET59913.1"/>
    </source>
</evidence>